<dbReference type="PANTHER" id="PTHR31100:SF3">
    <property type="entry name" value="AT-HOOK MOTIF NUCLEAR-LOCALIZED PROTEIN 20"/>
    <property type="match status" value="1"/>
</dbReference>
<keyword evidence="1" id="KW-0805">Transcription regulation</keyword>
<feature type="domain" description="PPC" evidence="5">
    <location>
        <begin position="56"/>
        <end position="141"/>
    </location>
</feature>
<protein>
    <recommendedName>
        <fullName evidence="5">PPC domain-containing protein</fullName>
    </recommendedName>
</protein>
<dbReference type="AlphaFoldDB" id="A0AAD2E6I5"/>
<evidence type="ECO:0000259" key="5">
    <source>
        <dbReference type="PROSITE" id="PS51742"/>
    </source>
</evidence>
<feature type="region of interest" description="Disordered" evidence="4">
    <location>
        <begin position="1"/>
        <end position="51"/>
    </location>
</feature>
<dbReference type="Proteomes" id="UP000834106">
    <property type="component" value="Chromosome 16"/>
</dbReference>
<dbReference type="Pfam" id="PF03479">
    <property type="entry name" value="PCC"/>
    <property type="match status" value="1"/>
</dbReference>
<evidence type="ECO:0000313" key="7">
    <source>
        <dbReference type="Proteomes" id="UP000834106"/>
    </source>
</evidence>
<gene>
    <name evidence="6" type="ORF">FPE_LOCUS26539</name>
</gene>
<dbReference type="GO" id="GO:0003680">
    <property type="term" value="F:minor groove of adenine-thymine-rich DNA binding"/>
    <property type="evidence" value="ECO:0007669"/>
    <property type="project" value="InterPro"/>
</dbReference>
<sequence length="141" mass="15220">MNKNIGSGGRDDEEEGERNDEPKEGAVEIPSHRARGRPQHSKNKPKPPIFVTRDNPNALHNHVMEVANGSDVAESIAQFARKRQRGVCVLSANGILYTGKDDGSPIPPCCCANPLIPRPGVDPSPPPPPRCWCKNSVATVV</sequence>
<dbReference type="GO" id="GO:0005634">
    <property type="term" value="C:nucleus"/>
    <property type="evidence" value="ECO:0007669"/>
    <property type="project" value="TreeGrafter"/>
</dbReference>
<dbReference type="SUPFAM" id="SSF117856">
    <property type="entry name" value="AF0104/ALDC/Ptd012-like"/>
    <property type="match status" value="1"/>
</dbReference>
<name>A0AAD2E6I5_9LAMI</name>
<accession>A0AAD2E6I5</accession>
<dbReference type="EMBL" id="OU503051">
    <property type="protein sequence ID" value="CAI9779109.1"/>
    <property type="molecule type" value="Genomic_DNA"/>
</dbReference>
<dbReference type="GO" id="GO:0003700">
    <property type="term" value="F:DNA-binding transcription factor activity"/>
    <property type="evidence" value="ECO:0007669"/>
    <property type="project" value="TreeGrafter"/>
</dbReference>
<dbReference type="PROSITE" id="PS51742">
    <property type="entry name" value="PPC"/>
    <property type="match status" value="1"/>
</dbReference>
<feature type="compositionally biased region" description="Basic residues" evidence="4">
    <location>
        <begin position="32"/>
        <end position="45"/>
    </location>
</feature>
<keyword evidence="3" id="KW-0804">Transcription</keyword>
<organism evidence="6 7">
    <name type="scientific">Fraxinus pennsylvanica</name>
    <dbReference type="NCBI Taxonomy" id="56036"/>
    <lineage>
        <taxon>Eukaryota</taxon>
        <taxon>Viridiplantae</taxon>
        <taxon>Streptophyta</taxon>
        <taxon>Embryophyta</taxon>
        <taxon>Tracheophyta</taxon>
        <taxon>Spermatophyta</taxon>
        <taxon>Magnoliopsida</taxon>
        <taxon>eudicotyledons</taxon>
        <taxon>Gunneridae</taxon>
        <taxon>Pentapetalae</taxon>
        <taxon>asterids</taxon>
        <taxon>lamiids</taxon>
        <taxon>Lamiales</taxon>
        <taxon>Oleaceae</taxon>
        <taxon>Oleeae</taxon>
        <taxon>Fraxinus</taxon>
    </lineage>
</organism>
<evidence type="ECO:0000313" key="6">
    <source>
        <dbReference type="EMBL" id="CAI9779109.1"/>
    </source>
</evidence>
<reference evidence="6" key="1">
    <citation type="submission" date="2023-05" db="EMBL/GenBank/DDBJ databases">
        <authorList>
            <person name="Huff M."/>
        </authorList>
    </citation>
    <scope>NUCLEOTIDE SEQUENCE</scope>
</reference>
<evidence type="ECO:0000256" key="3">
    <source>
        <dbReference type="ARBA" id="ARBA00023163"/>
    </source>
</evidence>
<dbReference type="InterPro" id="IPR014476">
    <property type="entry name" value="AHL15-29"/>
</dbReference>
<keyword evidence="2" id="KW-0238">DNA-binding</keyword>
<keyword evidence="7" id="KW-1185">Reference proteome</keyword>
<proteinExistence type="predicted"/>
<dbReference type="InterPro" id="IPR005175">
    <property type="entry name" value="PPC_dom"/>
</dbReference>
<evidence type="ECO:0000256" key="1">
    <source>
        <dbReference type="ARBA" id="ARBA00023015"/>
    </source>
</evidence>
<evidence type="ECO:0000256" key="2">
    <source>
        <dbReference type="ARBA" id="ARBA00023125"/>
    </source>
</evidence>
<evidence type="ECO:0000256" key="4">
    <source>
        <dbReference type="SAM" id="MobiDB-lite"/>
    </source>
</evidence>
<dbReference type="PANTHER" id="PTHR31100">
    <property type="entry name" value="AT-HOOK MOTIF NUCLEAR-LOCALIZED PROTEIN 15"/>
    <property type="match status" value="1"/>
</dbReference>